<evidence type="ECO:0000256" key="1">
    <source>
        <dbReference type="PROSITE-ProRule" id="PRU00169"/>
    </source>
</evidence>
<keyword evidence="5" id="KW-1185">Reference proteome</keyword>
<dbReference type="AlphaFoldDB" id="A0A6N9NQ15"/>
<dbReference type="InterPro" id="IPR046947">
    <property type="entry name" value="LytR-like"/>
</dbReference>
<dbReference type="RefSeq" id="WP_160634154.1">
    <property type="nucleotide sequence ID" value="NZ_WWNE01000014.1"/>
</dbReference>
<dbReference type="InterPro" id="IPR007492">
    <property type="entry name" value="LytTR_DNA-bd_dom"/>
</dbReference>
<dbReference type="Gene3D" id="2.40.50.1020">
    <property type="entry name" value="LytTr DNA-binding domain"/>
    <property type="match status" value="1"/>
</dbReference>
<feature type="domain" description="Response regulatory" evidence="2">
    <location>
        <begin position="5"/>
        <end position="118"/>
    </location>
</feature>
<dbReference type="Pfam" id="PF00072">
    <property type="entry name" value="Response_reg"/>
    <property type="match status" value="1"/>
</dbReference>
<dbReference type="GO" id="GO:0003677">
    <property type="term" value="F:DNA binding"/>
    <property type="evidence" value="ECO:0007669"/>
    <property type="project" value="InterPro"/>
</dbReference>
<evidence type="ECO:0000259" key="3">
    <source>
        <dbReference type="PROSITE" id="PS50930"/>
    </source>
</evidence>
<sequence>MKSIRALIIDDEASARENLTLLLSRFCPNIEVVHACNVLHKGVDYLKVNPIDVVFLDVEMPEHAGYEIVDFFDEITFDIVFCTAYDKYAIKAFEISAIDYLLKPIDVGRLKQVALKLAEKQQFKMTQTQVNHINTSFRNTIKVMNRGERVLLKKSDIIAIEAQSAYSVIHTTNKQYTASKNIAQLEEELKEDLFFYRCQKSWMVNLNYIQSVNKTNRTVHLSQGIEAKVSRQKAKEFYEMVRL</sequence>
<dbReference type="PANTHER" id="PTHR37299:SF1">
    <property type="entry name" value="STAGE 0 SPORULATION PROTEIN A HOMOLOG"/>
    <property type="match status" value="1"/>
</dbReference>
<comment type="caution">
    <text evidence="4">The sequence shown here is derived from an EMBL/GenBank/DDBJ whole genome shotgun (WGS) entry which is preliminary data.</text>
</comment>
<dbReference type="PROSITE" id="PS50930">
    <property type="entry name" value="HTH_LYTTR"/>
    <property type="match status" value="1"/>
</dbReference>
<dbReference type="Pfam" id="PF04397">
    <property type="entry name" value="LytTR"/>
    <property type="match status" value="1"/>
</dbReference>
<feature type="modified residue" description="4-aspartylphosphate" evidence="1">
    <location>
        <position position="57"/>
    </location>
</feature>
<dbReference type="InterPro" id="IPR001789">
    <property type="entry name" value="Sig_transdc_resp-reg_receiver"/>
</dbReference>
<gene>
    <name evidence="4" type="ORF">GQN54_13790</name>
</gene>
<name>A0A6N9NQ15_9FLAO</name>
<protein>
    <submittedName>
        <fullName evidence="4">Response regulator</fullName>
    </submittedName>
</protein>
<dbReference type="PANTHER" id="PTHR37299">
    <property type="entry name" value="TRANSCRIPTIONAL REGULATOR-RELATED"/>
    <property type="match status" value="1"/>
</dbReference>
<accession>A0A6N9NQ15</accession>
<evidence type="ECO:0000313" key="4">
    <source>
        <dbReference type="EMBL" id="NBG67197.1"/>
    </source>
</evidence>
<feature type="domain" description="HTH LytTR-type" evidence="3">
    <location>
        <begin position="141"/>
        <end position="243"/>
    </location>
</feature>
<organism evidence="4 5">
    <name type="scientific">Acidiluteibacter ferrifornacis</name>
    <dbReference type="NCBI Taxonomy" id="2692424"/>
    <lineage>
        <taxon>Bacteria</taxon>
        <taxon>Pseudomonadati</taxon>
        <taxon>Bacteroidota</taxon>
        <taxon>Flavobacteriia</taxon>
        <taxon>Flavobacteriales</taxon>
        <taxon>Cryomorphaceae</taxon>
        <taxon>Acidiluteibacter</taxon>
    </lineage>
</organism>
<dbReference type="SUPFAM" id="SSF52172">
    <property type="entry name" value="CheY-like"/>
    <property type="match status" value="1"/>
</dbReference>
<dbReference type="SMART" id="SM00448">
    <property type="entry name" value="REC"/>
    <property type="match status" value="1"/>
</dbReference>
<keyword evidence="1" id="KW-0597">Phosphoprotein</keyword>
<dbReference type="EMBL" id="WWNE01000014">
    <property type="protein sequence ID" value="NBG67197.1"/>
    <property type="molecule type" value="Genomic_DNA"/>
</dbReference>
<dbReference type="SMART" id="SM00850">
    <property type="entry name" value="LytTR"/>
    <property type="match status" value="1"/>
</dbReference>
<dbReference type="InterPro" id="IPR011006">
    <property type="entry name" value="CheY-like_superfamily"/>
</dbReference>
<evidence type="ECO:0000259" key="2">
    <source>
        <dbReference type="PROSITE" id="PS50110"/>
    </source>
</evidence>
<proteinExistence type="predicted"/>
<dbReference type="PROSITE" id="PS50110">
    <property type="entry name" value="RESPONSE_REGULATORY"/>
    <property type="match status" value="1"/>
</dbReference>
<dbReference type="GO" id="GO:0000156">
    <property type="term" value="F:phosphorelay response regulator activity"/>
    <property type="evidence" value="ECO:0007669"/>
    <property type="project" value="InterPro"/>
</dbReference>
<dbReference type="Gene3D" id="3.40.50.2300">
    <property type="match status" value="1"/>
</dbReference>
<dbReference type="Proteomes" id="UP000470771">
    <property type="component" value="Unassembled WGS sequence"/>
</dbReference>
<reference evidence="4 5" key="1">
    <citation type="submission" date="2019-12" db="EMBL/GenBank/DDBJ databases">
        <authorList>
            <person name="Zhao J."/>
        </authorList>
    </citation>
    <scope>NUCLEOTIDE SEQUENCE [LARGE SCALE GENOMIC DNA]</scope>
    <source>
        <strain evidence="4 5">S-15</strain>
    </source>
</reference>
<evidence type="ECO:0000313" key="5">
    <source>
        <dbReference type="Proteomes" id="UP000470771"/>
    </source>
</evidence>